<gene>
    <name evidence="2" type="ORF">GALL_234650</name>
</gene>
<dbReference type="Gene3D" id="3.40.190.10">
    <property type="entry name" value="Periplasmic binding protein-like II"/>
    <property type="match status" value="2"/>
</dbReference>
<organism evidence="2">
    <name type="scientific">mine drainage metagenome</name>
    <dbReference type="NCBI Taxonomy" id="410659"/>
    <lineage>
        <taxon>unclassified sequences</taxon>
        <taxon>metagenomes</taxon>
        <taxon>ecological metagenomes</taxon>
    </lineage>
</organism>
<dbReference type="Pfam" id="PF16868">
    <property type="entry name" value="NMT1_3"/>
    <property type="match status" value="1"/>
</dbReference>
<dbReference type="AlphaFoldDB" id="A0A1J5RES2"/>
<name>A0A1J5RES2_9ZZZZ</name>
<dbReference type="EMBL" id="MLJW01000183">
    <property type="protein sequence ID" value="OIQ94608.1"/>
    <property type="molecule type" value="Genomic_DNA"/>
</dbReference>
<reference evidence="2" key="1">
    <citation type="submission" date="2016-10" db="EMBL/GenBank/DDBJ databases">
        <title>Sequence of Gallionella enrichment culture.</title>
        <authorList>
            <person name="Poehlein A."/>
            <person name="Muehling M."/>
            <person name="Daniel R."/>
        </authorList>
    </citation>
    <scope>NUCLEOTIDE SEQUENCE</scope>
</reference>
<protein>
    <recommendedName>
        <fullName evidence="3">TRAP transporter solute receptor, TAXI family</fullName>
    </recommendedName>
</protein>
<dbReference type="SUPFAM" id="SSF53850">
    <property type="entry name" value="Periplasmic binding protein-like II"/>
    <property type="match status" value="1"/>
</dbReference>
<proteinExistence type="predicted"/>
<keyword evidence="1" id="KW-0472">Membrane</keyword>
<evidence type="ECO:0008006" key="3">
    <source>
        <dbReference type="Google" id="ProtNLM"/>
    </source>
</evidence>
<keyword evidence="1" id="KW-1133">Transmembrane helix</keyword>
<comment type="caution">
    <text evidence="2">The sequence shown here is derived from an EMBL/GenBank/DDBJ whole genome shotgun (WGS) entry which is preliminary data.</text>
</comment>
<sequence length="437" mass="48602">MAEEAEKLLHQILERVHRQTRLRRGLALLVMTVLVGVAGNFLYQLAPRHITLTISGGDILGNRHLLTRILQDELRPKGIDLKIDPIVNSADVLEKLDSGALDLAFVPAGIGGDYANIRHVATIAPELLHFLVRPAIRSIGDIRGRTVNLGRRQGSTRTIAWAVFNFSGLHDGIDYIETNFSNEQLLSMPGPRLPDVIVIASFVPSFVVDDLVRRHQYRLLEIPFPESLAVRVGWVADARILAYMYSVVPPVPSRDITTIGVNIHLLANKDVDAHAIYEILETLYSPAVESRSRLKNDESRLTIPSGFRLSAGTREFLARRDPLVSVKTYEKLKNALGLVMSVLSSLLLSVKWFRGQQTDSHADDDARLADYLRRLCDIDQDAARQDAEPGALLARLDALKADLITVLPRLHPSRAELPGQLLHLLTDSRLKLLGMVE</sequence>
<dbReference type="PANTHER" id="PTHR42941">
    <property type="entry name" value="SLL1037 PROTEIN"/>
    <property type="match status" value="1"/>
</dbReference>
<feature type="transmembrane region" description="Helical" evidence="1">
    <location>
        <begin position="25"/>
        <end position="43"/>
    </location>
</feature>
<accession>A0A1J5RES2</accession>
<dbReference type="PANTHER" id="PTHR42941:SF1">
    <property type="entry name" value="SLL1037 PROTEIN"/>
    <property type="match status" value="1"/>
</dbReference>
<dbReference type="InterPro" id="IPR011852">
    <property type="entry name" value="TRAP_TAXI"/>
</dbReference>
<keyword evidence="1" id="KW-0812">Transmembrane</keyword>
<evidence type="ECO:0000313" key="2">
    <source>
        <dbReference type="EMBL" id="OIQ94608.1"/>
    </source>
</evidence>
<evidence type="ECO:0000256" key="1">
    <source>
        <dbReference type="SAM" id="Phobius"/>
    </source>
</evidence>